<evidence type="ECO:0000313" key="1">
    <source>
        <dbReference type="EMBL" id="BAV43400.1"/>
    </source>
</evidence>
<dbReference type="EMBL" id="AP017624">
    <property type="protein sequence ID" value="BAV43400.1"/>
    <property type="molecule type" value="Genomic_DNA"/>
</dbReference>
<sequence>MAVIIRRLFGIGKLSEDFRAQVEAEGLIYLEEYVPVTRRFTGTIPGVRASHSVASYPGALAFTQERVLGTLSSLPKLAGRAIDVRWDAPHSGAATAEISSTGVQVDIDVAKVDPRFHGDLSLHFKADIPEDVLARLPLRSFAFDVPPEYVFRAVGVTYSP</sequence>
<dbReference type="RefSeq" id="WP_096371921.1">
    <property type="nucleotide sequence ID" value="NZ_AP017624.1"/>
</dbReference>
<dbReference type="AlphaFoldDB" id="A0A1B4Y8L4"/>
<protein>
    <submittedName>
        <fullName evidence="1">Uncharacterized protein</fullName>
    </submittedName>
</protein>
<gene>
    <name evidence="1" type="ORF">SHTP_4497</name>
</gene>
<dbReference type="GeneID" id="93439061"/>
<proteinExistence type="predicted"/>
<dbReference type="Proteomes" id="UP000218067">
    <property type="component" value="Chromosome"/>
</dbReference>
<accession>A0A1B4Y8L4</accession>
<reference evidence="1 2" key="1">
    <citation type="submission" date="2016-08" db="EMBL/GenBank/DDBJ databases">
        <title>Complete genome sequence of Mycobacterium shinshuense, a subspecies of M. ulcerans.</title>
        <authorList>
            <person name="Yoshida M."/>
            <person name="Ogura Y."/>
            <person name="Hayashi T."/>
            <person name="Hoshino Y."/>
        </authorList>
    </citation>
    <scope>NUCLEOTIDE SEQUENCE [LARGE SCALE GENOMIC DNA]</scope>
    <source>
        <strain evidence="2">ATCC 33728</strain>
    </source>
</reference>
<organism evidence="1 2">
    <name type="scientific">Mycobacterium ulcerans subsp. shinshuense</name>
    <dbReference type="NCBI Taxonomy" id="1124626"/>
    <lineage>
        <taxon>Bacteria</taxon>
        <taxon>Bacillati</taxon>
        <taxon>Actinomycetota</taxon>
        <taxon>Actinomycetes</taxon>
        <taxon>Mycobacteriales</taxon>
        <taxon>Mycobacteriaceae</taxon>
        <taxon>Mycobacterium</taxon>
        <taxon>Mycobacterium ulcerans group</taxon>
    </lineage>
</organism>
<name>A0A1B4Y8L4_MYCUL</name>
<evidence type="ECO:0000313" key="2">
    <source>
        <dbReference type="Proteomes" id="UP000218067"/>
    </source>
</evidence>